<sequence length="882" mass="94677">MQPEDAGDPMDRALLIGVSDYRWTDPPHGVPGKLEAVRNNVPVLRRALVRAGVFADGDIVPLCSPDFAEAARELQRVAREARGLLLVYFAGHGAIPSGGDELYLQLRDAQVFAGEHTVFNAAVSFSDLMGTVLATSRAERIVVVLDCCFAGNAARVWEHFEDKRRVVLLMSVQANHRIDAGDPATPTPYTENLARLLGEEGGTTVSRLAALLRRRMAEQKRRTLRNEPWEPQLRADAGAEMTLGRKGPQVPLLSPDNPDPAPAAPDPSPRPRRRLPAWTAALWRRPRALAAKWSRARRREHARRGADGGKGPSRRVLFRLAVPMLVALGMLGVGLYGPLGLAGGDDTHCAPPLELRVLTDPDLEDTFRLAADAYLTSGADTTEAGCRRTGITVYSAGSSDVVEALRRHTDAWQEPEGAEVNPQRDIGPQPDVWIPASRAEADRVLEEQDTDAVAELEPEESPLAHSPVVLAVPDRLAPEPLDDITGRPLTEMIEALTARAENAAVRRPDPEFTDSGLLATVGLYGDTLSVARGESLVRQPGPPSPTAGDLLCALPEDDAVDDRTAALVPEFLLVSGVDCKDNTRTSRTALYPADVPGMDPVLVRVRWDDADGEDGEDGDTARDAAVASFRDWLAGTEGREVFARQGFRHPGTGEPLDKDQEVEGVSYAPSPLDESAGRDEMEQALSAYQAYGGPGRVLFLLDSSGSMAGLWQGPSGGPGLLRQTLGGLGPDDEYGVWAVADTGDGPYETLLGFGRHGRKDAEEAVDERARVRDASADPHAALLAAFDEMEDRRDDGRPRMIVHITDGRHGENLEGGRLVEVLDRAEASGVPVTVAVLGSGGCDEGRPDRRIAEVSGGRCLDAGDDVGASLHDEIARIGTGDD</sequence>
<name>A0ABU0KD63_9ACTN</name>
<comment type="caution">
    <text evidence="3">The sequence shown here is derived from an EMBL/GenBank/DDBJ whole genome shotgun (WGS) entry which is preliminary data.</text>
</comment>
<dbReference type="Gene3D" id="3.40.50.1460">
    <property type="match status" value="1"/>
</dbReference>
<keyword evidence="4" id="KW-1185">Reference proteome</keyword>
<evidence type="ECO:0000313" key="3">
    <source>
        <dbReference type="EMBL" id="MDQ0486565.1"/>
    </source>
</evidence>
<proteinExistence type="predicted"/>
<gene>
    <name evidence="3" type="ORF">QO019_001400</name>
</gene>
<feature type="region of interest" description="Disordered" evidence="1">
    <location>
        <begin position="245"/>
        <end position="275"/>
    </location>
</feature>
<dbReference type="EMBL" id="JAUSWC010000004">
    <property type="protein sequence ID" value="MDQ0486565.1"/>
    <property type="molecule type" value="Genomic_DNA"/>
</dbReference>
<dbReference type="Gene3D" id="3.40.50.410">
    <property type="entry name" value="von Willebrand factor, type A domain"/>
    <property type="match status" value="1"/>
</dbReference>
<dbReference type="InterPro" id="IPR011600">
    <property type="entry name" value="Pept_C14_caspase"/>
</dbReference>
<dbReference type="InterPro" id="IPR036465">
    <property type="entry name" value="vWFA_dom_sf"/>
</dbReference>
<evidence type="ECO:0000313" key="4">
    <source>
        <dbReference type="Proteomes" id="UP001236795"/>
    </source>
</evidence>
<organism evidence="3 4">
    <name type="scientific">Streptomyces thermodiastaticus</name>
    <dbReference type="NCBI Taxonomy" id="44061"/>
    <lineage>
        <taxon>Bacteria</taxon>
        <taxon>Bacillati</taxon>
        <taxon>Actinomycetota</taxon>
        <taxon>Actinomycetes</taxon>
        <taxon>Kitasatosporales</taxon>
        <taxon>Streptomycetaceae</taxon>
        <taxon>Streptomyces</taxon>
    </lineage>
</organism>
<feature type="domain" description="VWFA" evidence="2">
    <location>
        <begin position="696"/>
        <end position="877"/>
    </location>
</feature>
<evidence type="ECO:0000259" key="2">
    <source>
        <dbReference type="PROSITE" id="PS50234"/>
    </source>
</evidence>
<accession>A0ABU0KD63</accession>
<dbReference type="InterPro" id="IPR002035">
    <property type="entry name" value="VWF_A"/>
</dbReference>
<dbReference type="PROSITE" id="PS50234">
    <property type="entry name" value="VWFA"/>
    <property type="match status" value="1"/>
</dbReference>
<feature type="compositionally biased region" description="Pro residues" evidence="1">
    <location>
        <begin position="257"/>
        <end position="268"/>
    </location>
</feature>
<evidence type="ECO:0000256" key="1">
    <source>
        <dbReference type="SAM" id="MobiDB-lite"/>
    </source>
</evidence>
<dbReference type="CDD" id="cd00198">
    <property type="entry name" value="vWFA"/>
    <property type="match status" value="1"/>
</dbReference>
<dbReference type="Pfam" id="PF00656">
    <property type="entry name" value="Peptidase_C14"/>
    <property type="match status" value="1"/>
</dbReference>
<dbReference type="Proteomes" id="UP001236795">
    <property type="component" value="Unassembled WGS sequence"/>
</dbReference>
<reference evidence="3 4" key="1">
    <citation type="submission" date="2023-07" db="EMBL/GenBank/DDBJ databases">
        <title>Genomic Encyclopedia of Type Strains, Phase IV (KMG-IV): sequencing the most valuable type-strain genomes for metagenomic binning, comparative biology and taxonomic classification.</title>
        <authorList>
            <person name="Goeker M."/>
        </authorList>
    </citation>
    <scope>NUCLEOTIDE SEQUENCE [LARGE SCALE GENOMIC DNA]</scope>
    <source>
        <strain evidence="3 4">DSM 40573</strain>
    </source>
</reference>
<feature type="region of interest" description="Disordered" evidence="1">
    <location>
        <begin position="646"/>
        <end position="676"/>
    </location>
</feature>
<protein>
    <recommendedName>
        <fullName evidence="2">VWFA domain-containing protein</fullName>
    </recommendedName>
</protein>
<feature type="region of interest" description="Disordered" evidence="1">
    <location>
        <begin position="294"/>
        <end position="313"/>
    </location>
</feature>
<dbReference type="SUPFAM" id="SSF53300">
    <property type="entry name" value="vWA-like"/>
    <property type="match status" value="1"/>
</dbReference>